<dbReference type="InterPro" id="IPR002156">
    <property type="entry name" value="RNaseH_domain"/>
</dbReference>
<reference evidence="2 3" key="1">
    <citation type="submission" date="2024-01" db="EMBL/GenBank/DDBJ databases">
        <title>The complete chloroplast genome sequence of Lithospermum erythrorhizon: insights into the phylogenetic relationship among Boraginaceae species and the maternal lineages of purple gromwells.</title>
        <authorList>
            <person name="Okada T."/>
            <person name="Watanabe K."/>
        </authorList>
    </citation>
    <scope>NUCLEOTIDE SEQUENCE [LARGE SCALE GENOMIC DNA]</scope>
</reference>
<name>A0AAV3PZ39_LITER</name>
<dbReference type="Pfam" id="PF13456">
    <property type="entry name" value="RVT_3"/>
    <property type="match status" value="1"/>
</dbReference>
<dbReference type="InterPro" id="IPR043128">
    <property type="entry name" value="Rev_trsase/Diguanyl_cyclase"/>
</dbReference>
<dbReference type="Gene3D" id="3.30.70.270">
    <property type="match status" value="1"/>
</dbReference>
<dbReference type="Gene3D" id="3.30.420.10">
    <property type="entry name" value="Ribonuclease H-like superfamily/Ribonuclease H"/>
    <property type="match status" value="1"/>
</dbReference>
<organism evidence="2 3">
    <name type="scientific">Lithospermum erythrorhizon</name>
    <name type="common">Purple gromwell</name>
    <name type="synonym">Lithospermum officinale var. erythrorhizon</name>
    <dbReference type="NCBI Taxonomy" id="34254"/>
    <lineage>
        <taxon>Eukaryota</taxon>
        <taxon>Viridiplantae</taxon>
        <taxon>Streptophyta</taxon>
        <taxon>Embryophyta</taxon>
        <taxon>Tracheophyta</taxon>
        <taxon>Spermatophyta</taxon>
        <taxon>Magnoliopsida</taxon>
        <taxon>eudicotyledons</taxon>
        <taxon>Gunneridae</taxon>
        <taxon>Pentapetalae</taxon>
        <taxon>asterids</taxon>
        <taxon>lamiids</taxon>
        <taxon>Boraginales</taxon>
        <taxon>Boraginaceae</taxon>
        <taxon>Boraginoideae</taxon>
        <taxon>Lithospermeae</taxon>
        <taxon>Lithospermum</taxon>
    </lineage>
</organism>
<dbReference type="GO" id="GO:0003676">
    <property type="term" value="F:nucleic acid binding"/>
    <property type="evidence" value="ECO:0007669"/>
    <property type="project" value="InterPro"/>
</dbReference>
<dbReference type="CDD" id="cd09279">
    <property type="entry name" value="RNase_HI_like"/>
    <property type="match status" value="1"/>
</dbReference>
<dbReference type="InterPro" id="IPR043502">
    <property type="entry name" value="DNA/RNA_pol_sf"/>
</dbReference>
<dbReference type="AlphaFoldDB" id="A0AAV3PZ39"/>
<keyword evidence="3" id="KW-1185">Reference proteome</keyword>
<dbReference type="Proteomes" id="UP001454036">
    <property type="component" value="Unassembled WGS sequence"/>
</dbReference>
<accession>A0AAV3PZ39</accession>
<sequence>MLTIDTSIVLHKQHVDSMYLPIGQNMEIYVDDMLVKRKVRADQLKNLRKTFDQLRKSKLRINPGKCSFGITSEKFLELSEFDISYVSCTSIKAQVLADFIIECTIQPPQIISGSSDFELGTNNPEWILFVDGARNENGPGTGILICGPDNIIMEYALQFTFPTTNSEVEYEAMVAGLTIVKSLGINRILVKGYSKLIMYQVKGACGVKHMPLVKYHVRAIQLAIEFEQIIFEHIPHAQNEEDDHLSRLATTYYDEVAQGVYVEIHEASTYQEAIALPVWKSLRIGEPP</sequence>
<dbReference type="EMBL" id="BAABME010002666">
    <property type="protein sequence ID" value="GAA0155615.1"/>
    <property type="molecule type" value="Genomic_DNA"/>
</dbReference>
<proteinExistence type="predicted"/>
<protein>
    <recommendedName>
        <fullName evidence="1">RNase H type-1 domain-containing protein</fullName>
    </recommendedName>
</protein>
<comment type="caution">
    <text evidence="2">The sequence shown here is derived from an EMBL/GenBank/DDBJ whole genome shotgun (WGS) entry which is preliminary data.</text>
</comment>
<evidence type="ECO:0000259" key="1">
    <source>
        <dbReference type="Pfam" id="PF13456"/>
    </source>
</evidence>
<dbReference type="PANTHER" id="PTHR48475:SF1">
    <property type="entry name" value="RNASE H TYPE-1 DOMAIN-CONTAINING PROTEIN"/>
    <property type="match status" value="1"/>
</dbReference>
<evidence type="ECO:0000313" key="2">
    <source>
        <dbReference type="EMBL" id="GAA0155615.1"/>
    </source>
</evidence>
<dbReference type="SUPFAM" id="SSF56672">
    <property type="entry name" value="DNA/RNA polymerases"/>
    <property type="match status" value="1"/>
</dbReference>
<dbReference type="GO" id="GO:0004523">
    <property type="term" value="F:RNA-DNA hybrid ribonuclease activity"/>
    <property type="evidence" value="ECO:0007669"/>
    <property type="project" value="InterPro"/>
</dbReference>
<evidence type="ECO:0000313" key="3">
    <source>
        <dbReference type="Proteomes" id="UP001454036"/>
    </source>
</evidence>
<dbReference type="InterPro" id="IPR036397">
    <property type="entry name" value="RNaseH_sf"/>
</dbReference>
<dbReference type="PANTHER" id="PTHR48475">
    <property type="entry name" value="RIBONUCLEASE H"/>
    <property type="match status" value="1"/>
</dbReference>
<feature type="domain" description="RNase H type-1" evidence="1">
    <location>
        <begin position="137"/>
        <end position="247"/>
    </location>
</feature>
<dbReference type="SUPFAM" id="SSF53098">
    <property type="entry name" value="Ribonuclease H-like"/>
    <property type="match status" value="1"/>
</dbReference>
<gene>
    <name evidence="2" type="ORF">LIER_13304</name>
</gene>
<dbReference type="InterPro" id="IPR012337">
    <property type="entry name" value="RNaseH-like_sf"/>
</dbReference>